<sequence length="258" mass="28535">MTPQVGAMLASLYERERQPGWSSGMRAVTRALLADLALPPGPLLELGCGGGAMLAELAATFPDRPVYGLDLWELALRQARRGLSTGDSALVQGDLQRLPFPAQHFALVLALDAFDQRGVDFVTGIRESWRILQVGGMLVMRVSAHPWLYSAHDVAFNTGARYSATTVRQALEDAGLEVIRLTYANFLWFVPVAVLRLLQRWGILPFRADWYQSARLQRAMAGALTREAAWLARRNLPIGLSLYALARKRPAHRREGCG</sequence>
<evidence type="ECO:0000259" key="1">
    <source>
        <dbReference type="Pfam" id="PF08241"/>
    </source>
</evidence>
<dbReference type="SUPFAM" id="SSF53335">
    <property type="entry name" value="S-adenosyl-L-methionine-dependent methyltransferases"/>
    <property type="match status" value="1"/>
</dbReference>
<dbReference type="GO" id="GO:0032259">
    <property type="term" value="P:methylation"/>
    <property type="evidence" value="ECO:0007669"/>
    <property type="project" value="UniProtKB-KW"/>
</dbReference>
<keyword evidence="2" id="KW-0489">Methyltransferase</keyword>
<feature type="domain" description="Methyltransferase type 11" evidence="1">
    <location>
        <begin position="44"/>
        <end position="140"/>
    </location>
</feature>
<dbReference type="InterPro" id="IPR013216">
    <property type="entry name" value="Methyltransf_11"/>
</dbReference>
<dbReference type="Proteomes" id="UP000317371">
    <property type="component" value="Unassembled WGS sequence"/>
</dbReference>
<keyword evidence="3" id="KW-1185">Reference proteome</keyword>
<dbReference type="AlphaFoldDB" id="A0A540VAE3"/>
<dbReference type="OrthoDB" id="151953at2"/>
<organism evidence="2 3">
    <name type="scientific">Litorilinea aerophila</name>
    <dbReference type="NCBI Taxonomy" id="1204385"/>
    <lineage>
        <taxon>Bacteria</taxon>
        <taxon>Bacillati</taxon>
        <taxon>Chloroflexota</taxon>
        <taxon>Caldilineae</taxon>
        <taxon>Caldilineales</taxon>
        <taxon>Caldilineaceae</taxon>
        <taxon>Litorilinea</taxon>
    </lineage>
</organism>
<reference evidence="2 3" key="1">
    <citation type="submission" date="2019-06" db="EMBL/GenBank/DDBJ databases">
        <title>Genome sequence of Litorilinea aerophila BAA-2444.</title>
        <authorList>
            <person name="Maclea K.S."/>
            <person name="Maurais E.G."/>
            <person name="Iannazzi L.C."/>
        </authorList>
    </citation>
    <scope>NUCLEOTIDE SEQUENCE [LARGE SCALE GENOMIC DNA]</scope>
    <source>
        <strain evidence="2 3">ATCC BAA-2444</strain>
    </source>
</reference>
<dbReference type="Gene3D" id="3.40.50.150">
    <property type="entry name" value="Vaccinia Virus protein VP39"/>
    <property type="match status" value="1"/>
</dbReference>
<gene>
    <name evidence="2" type="ORF">FKZ61_19985</name>
</gene>
<name>A0A540VAE3_9CHLR</name>
<evidence type="ECO:0000313" key="3">
    <source>
        <dbReference type="Proteomes" id="UP000317371"/>
    </source>
</evidence>
<keyword evidence="2" id="KW-0808">Transferase</keyword>
<accession>A0A540VAE3</accession>
<proteinExistence type="predicted"/>
<evidence type="ECO:0000313" key="2">
    <source>
        <dbReference type="EMBL" id="TQE93695.1"/>
    </source>
</evidence>
<dbReference type="CDD" id="cd02440">
    <property type="entry name" value="AdoMet_MTases"/>
    <property type="match status" value="1"/>
</dbReference>
<dbReference type="RefSeq" id="WP_141611933.1">
    <property type="nucleotide sequence ID" value="NZ_VIGC02000034.1"/>
</dbReference>
<dbReference type="InParanoid" id="A0A540VAE3"/>
<dbReference type="Pfam" id="PF08241">
    <property type="entry name" value="Methyltransf_11"/>
    <property type="match status" value="1"/>
</dbReference>
<dbReference type="EMBL" id="VIGC01000034">
    <property type="protein sequence ID" value="TQE93695.1"/>
    <property type="molecule type" value="Genomic_DNA"/>
</dbReference>
<comment type="caution">
    <text evidence="2">The sequence shown here is derived from an EMBL/GenBank/DDBJ whole genome shotgun (WGS) entry which is preliminary data.</text>
</comment>
<protein>
    <submittedName>
        <fullName evidence="2">Class I SAM-dependent methyltransferase</fullName>
    </submittedName>
</protein>
<dbReference type="InterPro" id="IPR029063">
    <property type="entry name" value="SAM-dependent_MTases_sf"/>
</dbReference>
<dbReference type="GO" id="GO:0008757">
    <property type="term" value="F:S-adenosylmethionine-dependent methyltransferase activity"/>
    <property type="evidence" value="ECO:0007669"/>
    <property type="project" value="InterPro"/>
</dbReference>